<keyword evidence="1" id="KW-0472">Membrane</keyword>
<dbReference type="VEuPathDB" id="FungiDB:A1O9_05229"/>
<dbReference type="AlphaFoldDB" id="A0A072PC43"/>
<sequence length="280" mass="29650">MSTYDSNTPYVVIDRYSDLEATSPAKQAQILPQSTLATTRANGYGEPALEKGHPKAFRRGTWAFVAAVAFASALIVGGAVGGGLGATLASCENEKKDMQNQMLITSSINLAEQLTVQMPTATATSTEAGATDGLLANYAVVPATNVYDTLFDCEDLAKKIQTTVFNPRSNQSYKLYCGKDIGTGTAKDSKGKDVPYLDLLGIIQYDLAGCLEACSSLNRFVAANDLDEAQNCRSVVFHSKMHEALASQEANCWIKNGTPPTIEASSGQGPFLVVSAALQA</sequence>
<feature type="transmembrane region" description="Helical" evidence="1">
    <location>
        <begin position="61"/>
        <end position="89"/>
    </location>
</feature>
<dbReference type="HOGENOM" id="CLU_897136_0_0_1"/>
<reference evidence="2 3" key="1">
    <citation type="submission" date="2013-03" db="EMBL/GenBank/DDBJ databases">
        <title>The Genome Sequence of Exophiala aquamarina CBS 119918.</title>
        <authorList>
            <consortium name="The Broad Institute Genomics Platform"/>
            <person name="Cuomo C."/>
            <person name="de Hoog S."/>
            <person name="Gorbushina A."/>
            <person name="Walker B."/>
            <person name="Young S.K."/>
            <person name="Zeng Q."/>
            <person name="Gargeya S."/>
            <person name="Fitzgerald M."/>
            <person name="Haas B."/>
            <person name="Abouelleil A."/>
            <person name="Allen A.W."/>
            <person name="Alvarado L."/>
            <person name="Arachchi H.M."/>
            <person name="Berlin A.M."/>
            <person name="Chapman S.B."/>
            <person name="Gainer-Dewar J."/>
            <person name="Goldberg J."/>
            <person name="Griggs A."/>
            <person name="Gujja S."/>
            <person name="Hansen M."/>
            <person name="Howarth C."/>
            <person name="Imamovic A."/>
            <person name="Ireland A."/>
            <person name="Larimer J."/>
            <person name="McCowan C."/>
            <person name="Murphy C."/>
            <person name="Pearson M."/>
            <person name="Poon T.W."/>
            <person name="Priest M."/>
            <person name="Roberts A."/>
            <person name="Saif S."/>
            <person name="Shea T."/>
            <person name="Sisk P."/>
            <person name="Sykes S."/>
            <person name="Wortman J."/>
            <person name="Nusbaum C."/>
            <person name="Birren B."/>
        </authorList>
    </citation>
    <scope>NUCLEOTIDE SEQUENCE [LARGE SCALE GENOMIC DNA]</scope>
    <source>
        <strain evidence="2 3">CBS 119918</strain>
    </source>
</reference>
<evidence type="ECO:0000313" key="3">
    <source>
        <dbReference type="Proteomes" id="UP000027920"/>
    </source>
</evidence>
<keyword evidence="1" id="KW-0812">Transmembrane</keyword>
<dbReference type="OrthoDB" id="5358884at2759"/>
<dbReference type="RefSeq" id="XP_013259902.1">
    <property type="nucleotide sequence ID" value="XM_013404448.1"/>
</dbReference>
<organism evidence="2 3">
    <name type="scientific">Exophiala aquamarina CBS 119918</name>
    <dbReference type="NCBI Taxonomy" id="1182545"/>
    <lineage>
        <taxon>Eukaryota</taxon>
        <taxon>Fungi</taxon>
        <taxon>Dikarya</taxon>
        <taxon>Ascomycota</taxon>
        <taxon>Pezizomycotina</taxon>
        <taxon>Eurotiomycetes</taxon>
        <taxon>Chaetothyriomycetidae</taxon>
        <taxon>Chaetothyriales</taxon>
        <taxon>Herpotrichiellaceae</taxon>
        <taxon>Exophiala</taxon>
    </lineage>
</organism>
<dbReference type="EMBL" id="AMGV01000004">
    <property type="protein sequence ID" value="KEF57312.1"/>
    <property type="molecule type" value="Genomic_DNA"/>
</dbReference>
<name>A0A072PC43_9EURO</name>
<evidence type="ECO:0008006" key="4">
    <source>
        <dbReference type="Google" id="ProtNLM"/>
    </source>
</evidence>
<dbReference type="GeneID" id="25280155"/>
<evidence type="ECO:0000313" key="2">
    <source>
        <dbReference type="EMBL" id="KEF57312.1"/>
    </source>
</evidence>
<proteinExistence type="predicted"/>
<keyword evidence="1" id="KW-1133">Transmembrane helix</keyword>
<keyword evidence="3" id="KW-1185">Reference proteome</keyword>
<comment type="caution">
    <text evidence="2">The sequence shown here is derived from an EMBL/GenBank/DDBJ whole genome shotgun (WGS) entry which is preliminary data.</text>
</comment>
<dbReference type="STRING" id="1182545.A0A072PC43"/>
<protein>
    <recommendedName>
        <fullName evidence="4">Apple domain-containing protein</fullName>
    </recommendedName>
</protein>
<dbReference type="Proteomes" id="UP000027920">
    <property type="component" value="Unassembled WGS sequence"/>
</dbReference>
<gene>
    <name evidence="2" type="ORF">A1O9_05229</name>
</gene>
<accession>A0A072PC43</accession>
<evidence type="ECO:0000256" key="1">
    <source>
        <dbReference type="SAM" id="Phobius"/>
    </source>
</evidence>